<accession>A0A6B8KIR4</accession>
<sequence>MTARTTHFRVDNGDMTLIETENGRRILIDCNIRAAANDEDDETPDVATQLRDRLKRDGAGRLYVDAFLLSHPDKDHCLGVKQHFHLGPLSDWSKPADKIVIREMWSSPIVFRRASKNHVLCDDAKAWSSEARRRANQHKSLGYCPEGERIKILGEDINGKTDDLTAILVKVDNEFTTIDGNPDWSFSARLIAPLPAADEQEDDELSKNESSVILNVHLLKFGQSGAKFLFGGDAEVAIWERVWERNKNRSSVLAYDVLLAPHHCSWHSLSWDSWSDFGEEAEVSQDARSALSQATDGAKVLASSKEILDDENDPPCIRAKREYEAIVKDAKGEFRCIADGAGDDPYELEITSGGVKPKAKTSVSVSRTGLGSQPYEHG</sequence>
<keyword evidence="3" id="KW-1185">Reference proteome</keyword>
<keyword evidence="2" id="KW-0378">Hydrolase</keyword>
<protein>
    <submittedName>
        <fullName evidence="2">Metallohydrolase</fullName>
    </submittedName>
</protein>
<feature type="region of interest" description="Disordered" evidence="1">
    <location>
        <begin position="353"/>
        <end position="378"/>
    </location>
</feature>
<evidence type="ECO:0000256" key="1">
    <source>
        <dbReference type="SAM" id="MobiDB-lite"/>
    </source>
</evidence>
<dbReference type="InterPro" id="IPR052159">
    <property type="entry name" value="Competence_DNA_uptake"/>
</dbReference>
<reference evidence="2 3" key="1">
    <citation type="submission" date="2019-11" db="EMBL/GenBank/DDBJ databases">
        <title>The genome sequence of Methylocystis heyeri.</title>
        <authorList>
            <person name="Oshkin I.Y."/>
            <person name="Miroshnikov K."/>
            <person name="Dedysh S.N."/>
        </authorList>
    </citation>
    <scope>NUCLEOTIDE SEQUENCE [LARGE SCALE GENOMIC DNA]</scope>
    <source>
        <strain evidence="2 3">H2</strain>
        <plasmid evidence="2 3">unnamed1</plasmid>
    </source>
</reference>
<evidence type="ECO:0000313" key="3">
    <source>
        <dbReference type="Proteomes" id="UP000309061"/>
    </source>
</evidence>
<dbReference type="RefSeq" id="WP_136498195.1">
    <property type="nucleotide sequence ID" value="NZ_CP046053.1"/>
</dbReference>
<dbReference type="OrthoDB" id="9768813at2"/>
<dbReference type="Proteomes" id="UP000309061">
    <property type="component" value="Plasmid unnamed1"/>
</dbReference>
<dbReference type="AlphaFoldDB" id="A0A6B8KIR4"/>
<organism evidence="2 3">
    <name type="scientific">Methylocystis heyeri</name>
    <dbReference type="NCBI Taxonomy" id="391905"/>
    <lineage>
        <taxon>Bacteria</taxon>
        <taxon>Pseudomonadati</taxon>
        <taxon>Pseudomonadota</taxon>
        <taxon>Alphaproteobacteria</taxon>
        <taxon>Hyphomicrobiales</taxon>
        <taxon>Methylocystaceae</taxon>
        <taxon>Methylocystis</taxon>
    </lineage>
</organism>
<geneLocation type="plasmid" evidence="2">
    <name>unnamed1</name>
</geneLocation>
<dbReference type="PANTHER" id="PTHR30619">
    <property type="entry name" value="DNA INTERNALIZATION/COMPETENCE PROTEIN COMEC/REC2"/>
    <property type="match status" value="1"/>
</dbReference>
<dbReference type="InterPro" id="IPR036866">
    <property type="entry name" value="RibonucZ/Hydroxyglut_hydro"/>
</dbReference>
<name>A0A6B8KIR4_9HYPH</name>
<dbReference type="PANTHER" id="PTHR30619:SF1">
    <property type="entry name" value="RECOMBINATION PROTEIN 2"/>
    <property type="match status" value="1"/>
</dbReference>
<dbReference type="EMBL" id="CP046053">
    <property type="protein sequence ID" value="QGM48276.1"/>
    <property type="molecule type" value="Genomic_DNA"/>
</dbReference>
<proteinExistence type="predicted"/>
<feature type="compositionally biased region" description="Polar residues" evidence="1">
    <location>
        <begin position="361"/>
        <end position="371"/>
    </location>
</feature>
<dbReference type="GO" id="GO:0016787">
    <property type="term" value="F:hydrolase activity"/>
    <property type="evidence" value="ECO:0007669"/>
    <property type="project" value="UniProtKB-KW"/>
</dbReference>
<gene>
    <name evidence="2" type="ORF">H2LOC_021055</name>
</gene>
<dbReference type="SUPFAM" id="SSF56281">
    <property type="entry name" value="Metallo-hydrolase/oxidoreductase"/>
    <property type="match status" value="1"/>
</dbReference>
<evidence type="ECO:0000313" key="2">
    <source>
        <dbReference type="EMBL" id="QGM48276.1"/>
    </source>
</evidence>
<dbReference type="KEGG" id="mhey:H2LOC_021055"/>
<dbReference type="Gene3D" id="3.60.15.10">
    <property type="entry name" value="Ribonuclease Z/Hydroxyacylglutathione hydrolase-like"/>
    <property type="match status" value="1"/>
</dbReference>
<keyword evidence="2" id="KW-0614">Plasmid</keyword>